<feature type="domain" description="EGF-like" evidence="1">
    <location>
        <begin position="769"/>
        <end position="826"/>
    </location>
</feature>
<feature type="domain" description="EGF-like" evidence="1">
    <location>
        <begin position="276"/>
        <end position="324"/>
    </location>
</feature>
<feature type="domain" description="EGF-like" evidence="1">
    <location>
        <begin position="946"/>
        <end position="990"/>
    </location>
</feature>
<feature type="domain" description="EGF-like" evidence="1">
    <location>
        <begin position="177"/>
        <end position="217"/>
    </location>
</feature>
<accession>A0AA36IDJ9</accession>
<feature type="domain" description="EGF-like" evidence="1">
    <location>
        <begin position="998"/>
        <end position="1050"/>
    </location>
</feature>
<sequence>MRKFRTGAVPPRIAQPIVFRTGVLANLHSACALVSLKVDDDKPRDLSMWQEARRRAGLRLSGPARVAAVPSSASAQAFDRTLRCAYLLPNRTCLDSCDDGYYKDDSGATEDTGGVCTECYETCSKCSGRETCSECQQHTYLSRVDYMCRSTCEDGFYQKGVAEVGNTCEACPGSCSLCSSAEKCSACTEGFFLTPNETCDESCPDGYYGNSSLGSCESCPAFCDRCSDANTCMDCMKSRTLTAAATCDFVCPEGFYKNGTGTIGDSCQRCPSGCGRCIAGMFSPVVCLECVDYNFLTHRGECVKICPEGYYPEAGDGPIGGMCKTCDPTCVACRSQLECTKCKVLHFLTPEAKCELDCPRGWTEKGGMDLQNPGVCVPCADNCAACHSLEVCQVCTNFNYLHQGSCARSCPVRFFELNTAKWEKEGRLCSVCRENDYECSAPNALVGQQREEMTIQAQSCQNDYYLDDKECVQKEKCPVGTWPRRGSEGAQDPGNFIGGVCEECPYNCEACSSPVRCTSCRRNTYLSPEMFCEERCPVGFFEQGTAETKRSCQPCSTNCSACESSAFCTQCTNGAYLTEDFTCEPSCPEGFYPRHPPDGSSDGRTCEKCLGDCLTCETRYSCTKCKNSAYLTHKKECLPECPATHYPDGSDEDEGRFCIECLGTCSECSGPYNCTQCKTPTFLTSHASCESSCPEGYYMEVGRDVHNYWGLKVGGLCKSCPENCNRCLGSGCMECNKFTYLDSNGECVERCPDGYFGRGTAELGRVCAPCSASHGLCLNTSYVLECGENTYLDPWNITCVQTCPDGYFGLDGESKEGGPKIGGTCEKCLGTCKKCSSSVVCEVCWDGTFLNPRTGRCAMECPSDHYMVGFGVEGRICKPCPLEAAGCVNETWFFECRGDNQYLAVGGGTCTTKCPDGYFGRPGVQLEEDGPLIGGTCEKCVGNCQRCKSAKECLQCKGGTYFDPISFKCSFECPSDHFMVGIGDMGRECKPCPQLFGACVNETFATQCRGDQQYLVPAGGACSSSCPAGFFGRPGVVMSEEEPLIGGTCEQCIAPCETCFSATECKTCKGGTYLNPYDHGCRFDCPPDTFMSGTGVFRSLELEPG</sequence>
<organism evidence="2 3">
    <name type="scientific">Effrenium voratum</name>
    <dbReference type="NCBI Taxonomy" id="2562239"/>
    <lineage>
        <taxon>Eukaryota</taxon>
        <taxon>Sar</taxon>
        <taxon>Alveolata</taxon>
        <taxon>Dinophyceae</taxon>
        <taxon>Suessiales</taxon>
        <taxon>Symbiodiniaceae</taxon>
        <taxon>Effrenium</taxon>
    </lineage>
</organism>
<feature type="domain" description="EGF-like" evidence="1">
    <location>
        <begin position="726"/>
        <end position="768"/>
    </location>
</feature>
<dbReference type="Proteomes" id="UP001178507">
    <property type="component" value="Unassembled WGS sequence"/>
</dbReference>
<feature type="domain" description="EGF-like" evidence="1">
    <location>
        <begin position="660"/>
        <end position="690"/>
    </location>
</feature>
<dbReference type="InterPro" id="IPR051514">
    <property type="entry name" value="R-spondin"/>
</dbReference>
<dbReference type="Gene3D" id="2.10.220.10">
    <property type="entry name" value="Hormone Receptor, Insulin-like Growth Factor Receptor 1, Chain A, domain 2"/>
    <property type="match status" value="12"/>
</dbReference>
<protein>
    <recommendedName>
        <fullName evidence="1">EGF-like domain-containing protein</fullName>
    </recommendedName>
</protein>
<dbReference type="SMART" id="SM01411">
    <property type="entry name" value="Ephrin_rec_like"/>
    <property type="match status" value="5"/>
</dbReference>
<feature type="domain" description="EGF-like" evidence="1">
    <location>
        <begin position="125"/>
        <end position="169"/>
    </location>
</feature>
<proteinExistence type="predicted"/>
<feature type="domain" description="EGF-like" evidence="1">
    <location>
        <begin position="332"/>
        <end position="377"/>
    </location>
</feature>
<feature type="domain" description="EGF-like" evidence="1">
    <location>
        <begin position="554"/>
        <end position="607"/>
    </location>
</feature>
<gene>
    <name evidence="2" type="ORF">EVOR1521_LOCUS11150</name>
</gene>
<feature type="domain" description="EGF-like" evidence="1">
    <location>
        <begin position="503"/>
        <end position="533"/>
    </location>
</feature>
<reference evidence="2" key="1">
    <citation type="submission" date="2023-08" db="EMBL/GenBank/DDBJ databases">
        <authorList>
            <person name="Chen Y."/>
            <person name="Shah S."/>
            <person name="Dougan E. K."/>
            <person name="Thang M."/>
            <person name="Chan C."/>
        </authorList>
    </citation>
    <scope>NUCLEOTIDE SEQUENCE</scope>
</reference>
<dbReference type="SMART" id="SM00181">
    <property type="entry name" value="EGF"/>
    <property type="match status" value="13"/>
</dbReference>
<feature type="domain" description="EGF-like" evidence="1">
    <location>
        <begin position="225"/>
        <end position="268"/>
    </location>
</feature>
<dbReference type="InterPro" id="IPR000742">
    <property type="entry name" value="EGF"/>
</dbReference>
<dbReference type="EMBL" id="CAUJNA010001101">
    <property type="protein sequence ID" value="CAJ1384244.1"/>
    <property type="molecule type" value="Genomic_DNA"/>
</dbReference>
<dbReference type="SUPFAM" id="SSF57184">
    <property type="entry name" value="Growth factor receptor domain"/>
    <property type="match status" value="7"/>
</dbReference>
<evidence type="ECO:0000259" key="1">
    <source>
        <dbReference type="SMART" id="SM00181"/>
    </source>
</evidence>
<evidence type="ECO:0000313" key="3">
    <source>
        <dbReference type="Proteomes" id="UP001178507"/>
    </source>
</evidence>
<dbReference type="SMART" id="SM00261">
    <property type="entry name" value="FU"/>
    <property type="match status" value="18"/>
</dbReference>
<dbReference type="AlphaFoldDB" id="A0AA36IDJ9"/>
<evidence type="ECO:0000313" key="2">
    <source>
        <dbReference type="EMBL" id="CAJ1384244.1"/>
    </source>
</evidence>
<comment type="caution">
    <text evidence="2">The sequence shown here is derived from an EMBL/GenBank/DDBJ whole genome shotgun (WGS) entry which is preliminary data.</text>
</comment>
<name>A0AA36IDJ9_9DINO</name>
<dbReference type="InterPro" id="IPR006212">
    <property type="entry name" value="Furin_repeat"/>
</dbReference>
<keyword evidence="3" id="KW-1185">Reference proteome</keyword>
<dbReference type="PANTHER" id="PTHR46987">
    <property type="entry name" value="NEUROHYPOPHYSIAL HORMONES, N-TERMINAL DOMAIN CONTAINING PROTEIN"/>
    <property type="match status" value="1"/>
</dbReference>
<dbReference type="PANTHER" id="PTHR46987:SF7">
    <property type="entry name" value="TNFR-CYS DOMAIN-CONTAINING PROTEIN"/>
    <property type="match status" value="1"/>
</dbReference>
<dbReference type="InterPro" id="IPR009030">
    <property type="entry name" value="Growth_fac_rcpt_cys_sf"/>
</dbReference>
<feature type="domain" description="EGF-like" evidence="1">
    <location>
        <begin position="608"/>
        <end position="638"/>
    </location>
</feature>